<reference evidence="1" key="2">
    <citation type="submission" date="2023-01" db="EMBL/GenBank/DDBJ databases">
        <authorList>
            <person name="Sun Q."/>
            <person name="Evtushenko L."/>
        </authorList>
    </citation>
    <scope>NUCLEOTIDE SEQUENCE</scope>
    <source>
        <strain evidence="1">VKM B-1606</strain>
    </source>
</reference>
<dbReference type="AlphaFoldDB" id="A0A9W6IPE3"/>
<reference evidence="1" key="1">
    <citation type="journal article" date="2014" name="Int. J. Syst. Evol. Microbiol.">
        <title>Complete genome sequence of Corynebacterium casei LMG S-19264T (=DSM 44701T), isolated from a smear-ripened cheese.</title>
        <authorList>
            <consortium name="US DOE Joint Genome Institute (JGI-PGF)"/>
            <person name="Walter F."/>
            <person name="Albersmeier A."/>
            <person name="Kalinowski J."/>
            <person name="Ruckert C."/>
        </authorList>
    </citation>
    <scope>NUCLEOTIDE SEQUENCE</scope>
    <source>
        <strain evidence="1">VKM B-1606</strain>
    </source>
</reference>
<gene>
    <name evidence="1" type="ORF">GCM10008170_00960</name>
</gene>
<protein>
    <recommendedName>
        <fullName evidence="3">WGR domain-containing protein</fullName>
    </recommendedName>
</protein>
<sequence>MALQVRMRIVRSARLWFKEGTSDKLYEVDLVENDALGADDRFLVNFRYGRRGATLREGSKTSSPIARDAADKVFDSVVVSKVNDGYRRMDQPASVGAASTVSPSDPAEDGRARELLARLDACLRSPWPAKDLDRLVWRIGQLRIRAAGPSLIALAERRGVRESSYSLVWALARAAGPEAAALLEQVAREASQATTRDLARFALTSSLMEDARRPTGDAGELPEAVARAASTSDAAGLVGALTELAGREPIRVGAALMTLGRLAQGDAGLHAALARALLSLPARPPFLIGLRRLFKHAEMADDAALFAAAAHRFETARPMYSARASGRVRPYIPELKTAVRIAEERGAPNARVGLSEATLAYFKRRIWRALRKRGEVGDPAFAELAAAYLLSLRPEDLARPTSHTVWRRGDDGRYSREQRSYGPLARNWTASQLLSRNDPGALARYGSLSFLQTPGAAAGDVRTEAFPALWDARPDLALELAADSACEPVSRLGVRTLKAAPGFLRSAPAATLARLLAAHDVAALRLGFEEARDRLAAGDADPALLVALVSAGFPEARRLAAARIAADAALPWSDADLGAAVLTAGHDDLDEPVLRWAARGVSPKIAPALATRLVGWFEALTPTLDSETEALVRKVRARMAALWTSATMPLETGAAERLMAHSAPAVVAAGVDALALSGANPAAVTNDVWVRLLGSPSPDVQTAALGLFGRLGDDALAGHAELVVAFATAASSDLRRAARPLVARLAARDPALAERLARELMDSLFRTAPDDAYPADVVALLREATPGEIARLDAGTLWRLLQARAKGAQLLGASELPNRPVAAFSVRQTARLGGHPDASVRAWARAAFEADPARFQAEAEDAVLLVESDWPDAQDFARDHFERWPAEAWTPATLAVVTDSVKPEVLAFARRLLRSRLSPADAPAQLMRLLEHPAQSMHLLATELLTEEAAASDDAFERLLPLARVVMLQVHKGRVAKDRITTFLRAEALRDEARAGRIAPLFADLSISGVARDRAAAILALRDIGEAHPTVATPLVRRAAPERAA</sequence>
<evidence type="ECO:0008006" key="3">
    <source>
        <dbReference type="Google" id="ProtNLM"/>
    </source>
</evidence>
<dbReference type="InterPro" id="IPR016024">
    <property type="entry name" value="ARM-type_fold"/>
</dbReference>
<evidence type="ECO:0000313" key="1">
    <source>
        <dbReference type="EMBL" id="GLK54077.1"/>
    </source>
</evidence>
<dbReference type="EMBL" id="BSFF01000001">
    <property type="protein sequence ID" value="GLK54077.1"/>
    <property type="molecule type" value="Genomic_DNA"/>
</dbReference>
<comment type="caution">
    <text evidence="1">The sequence shown here is derived from an EMBL/GenBank/DDBJ whole genome shotgun (WGS) entry which is preliminary data.</text>
</comment>
<accession>A0A9W6IPE3</accession>
<evidence type="ECO:0000313" key="2">
    <source>
        <dbReference type="Proteomes" id="UP001143400"/>
    </source>
</evidence>
<dbReference type="SUPFAM" id="SSF48371">
    <property type="entry name" value="ARM repeat"/>
    <property type="match status" value="1"/>
</dbReference>
<organism evidence="1 2">
    <name type="scientific">Methylopila capsulata</name>
    <dbReference type="NCBI Taxonomy" id="61654"/>
    <lineage>
        <taxon>Bacteria</taxon>
        <taxon>Pseudomonadati</taxon>
        <taxon>Pseudomonadota</taxon>
        <taxon>Alphaproteobacteria</taxon>
        <taxon>Hyphomicrobiales</taxon>
        <taxon>Methylopilaceae</taxon>
        <taxon>Methylopila</taxon>
    </lineage>
</organism>
<name>A0A9W6IPE3_9HYPH</name>
<dbReference type="CDD" id="cd07998">
    <property type="entry name" value="WGR_DNA_ligase"/>
    <property type="match status" value="1"/>
</dbReference>
<dbReference type="Gene3D" id="2.20.140.10">
    <property type="entry name" value="WGR domain"/>
    <property type="match status" value="1"/>
</dbReference>
<proteinExistence type="predicted"/>
<dbReference type="Proteomes" id="UP001143400">
    <property type="component" value="Unassembled WGS sequence"/>
</dbReference>